<evidence type="ECO:0000256" key="7">
    <source>
        <dbReference type="ARBA" id="ARBA00023295"/>
    </source>
</evidence>
<evidence type="ECO:0000256" key="8">
    <source>
        <dbReference type="ARBA" id="ARBA00023326"/>
    </source>
</evidence>
<dbReference type="InterPro" id="IPR033126">
    <property type="entry name" value="Glyco_hydro_9_Asp/Glu_AS"/>
</dbReference>
<feature type="chain" id="PRO_5044990832" description="Endoglucanase" evidence="10">
    <location>
        <begin position="18"/>
        <end position="744"/>
    </location>
</feature>
<keyword evidence="10" id="KW-0732">Signal</keyword>
<gene>
    <name evidence="12" type="ORF">OKIOD_LOCUS1846</name>
</gene>
<name>A0ABN7RPY6_OIKDI</name>
<dbReference type="EMBL" id="OU015568">
    <property type="protein sequence ID" value="CAG5083133.1"/>
    <property type="molecule type" value="Genomic_DNA"/>
</dbReference>
<evidence type="ECO:0000256" key="2">
    <source>
        <dbReference type="ARBA" id="ARBA00007072"/>
    </source>
</evidence>
<keyword evidence="5" id="KW-1015">Disulfide bond</keyword>
<sequence>MALVKLKFFLGSIFVAAFTPPKIYTGTFLHSDSGFHPYLTNDLPEFFFQRSGSNQTEQRTNERRPGNCGDIPLPENGYLGSCSKDISELWATCAIHCNSGLYQTTRTNNRPFKVRCTPQGWQRVDLEKDSTEFVCRGPCPAGIDQSGVPVQKRVSVLKQLGYSEPAADRSLILLKGLVKTAYTGATGWYAAFNFHNQLPENVSFQSEDVRVAHISLDRHFVVFEAKPGRLEAVNGTTKNVQIFKVQVSGISQSSHVSEPGLIDTFFIPHENIPTGQWTQGANMECHKSARLCLRSDSEPLSRNIFFYEAQMSGELPSWHRVSWRGDSGLLDGCDVGRDLTGGFYDAGDYVKFNFPMAFTLHVLAWGLDTFKAGYIAAGEYENAKRIVKHGLDYFIKCHEMENNVLWAQVGNGYVDHASWGRPEEMTMERPSAKISQQAPGSDLAAQTAAMFAAGALVFHETDAQYAENLFLRARSLLDFAATYQGKYSDSVPAARDFYNSWSGYNDEIVLAGAFIAKASRVITPSSFQADLNKALTLASTFSIGSGSEFSWDDKSAAANLVMYEVLSADNQANQASTFEAKFSGFVQALNSKPKTPGGMVHISEWGSARHAANAAFLMKTAESIGLNSGYGTWAEGQLNYLLGQGPSGTPIVNGSPGSLLIGHGSNFPNTPHHRSSSCPPYPQPCGYDIINSPDSNHWTLHGALVGGPRSPTDIFNDDRSDYVTNEVALDYNAGFQGLLAAFVQ</sequence>
<dbReference type="PROSITE" id="PS00698">
    <property type="entry name" value="GH9_3"/>
    <property type="match status" value="1"/>
</dbReference>
<keyword evidence="3 9" id="KW-0378">Hydrolase</keyword>
<evidence type="ECO:0000256" key="1">
    <source>
        <dbReference type="ARBA" id="ARBA00000966"/>
    </source>
</evidence>
<feature type="signal peptide" evidence="10">
    <location>
        <begin position="1"/>
        <end position="17"/>
    </location>
</feature>
<dbReference type="SUPFAM" id="SSF48208">
    <property type="entry name" value="Six-hairpin glycosidases"/>
    <property type="match status" value="1"/>
</dbReference>
<proteinExistence type="inferred from homology"/>
<evidence type="ECO:0000256" key="4">
    <source>
        <dbReference type="ARBA" id="ARBA00023001"/>
    </source>
</evidence>
<evidence type="ECO:0000313" key="12">
    <source>
        <dbReference type="EMBL" id="CAG5083133.1"/>
    </source>
</evidence>
<feature type="active site" evidence="9">
    <location>
        <position position="726"/>
    </location>
</feature>
<dbReference type="InterPro" id="IPR008928">
    <property type="entry name" value="6-hairpin_glycosidase_sf"/>
</dbReference>
<evidence type="ECO:0000256" key="9">
    <source>
        <dbReference type="PROSITE-ProRule" id="PRU10060"/>
    </source>
</evidence>
<dbReference type="InterPro" id="IPR000436">
    <property type="entry name" value="Sushi_SCR_CCP_dom"/>
</dbReference>
<comment type="catalytic activity">
    <reaction evidence="1 10">
        <text>Endohydrolysis of (1-&gt;4)-beta-D-glucosidic linkages in cellulose, lichenin and cereal beta-D-glucans.</text>
        <dbReference type="EC" id="3.2.1.4"/>
    </reaction>
</comment>
<feature type="domain" description="Glycoside hydrolase family 9" evidence="11">
    <location>
        <begin position="299"/>
        <end position="739"/>
    </location>
</feature>
<dbReference type="InterPro" id="IPR001701">
    <property type="entry name" value="Glyco_hydro_9"/>
</dbReference>
<feature type="active site" evidence="9">
    <location>
        <position position="717"/>
    </location>
</feature>
<dbReference type="Gene3D" id="1.50.10.10">
    <property type="match status" value="1"/>
</dbReference>
<evidence type="ECO:0000313" key="13">
    <source>
        <dbReference type="Proteomes" id="UP001158576"/>
    </source>
</evidence>
<dbReference type="Proteomes" id="UP001158576">
    <property type="component" value="Chromosome PAR"/>
</dbReference>
<evidence type="ECO:0000256" key="3">
    <source>
        <dbReference type="ARBA" id="ARBA00022801"/>
    </source>
</evidence>
<keyword evidence="7 9" id="KW-0326">Glycosidase</keyword>
<keyword evidence="4 10" id="KW-0136">Cellulose degradation</keyword>
<evidence type="ECO:0000256" key="6">
    <source>
        <dbReference type="ARBA" id="ARBA00023277"/>
    </source>
</evidence>
<keyword evidence="6 9" id="KW-0119">Carbohydrate metabolism</keyword>
<dbReference type="EC" id="3.2.1.4" evidence="10"/>
<dbReference type="Pfam" id="PF00759">
    <property type="entry name" value="Glyco_hydro_9"/>
    <property type="match status" value="1"/>
</dbReference>
<organism evidence="12 13">
    <name type="scientific">Oikopleura dioica</name>
    <name type="common">Tunicate</name>
    <dbReference type="NCBI Taxonomy" id="34765"/>
    <lineage>
        <taxon>Eukaryota</taxon>
        <taxon>Metazoa</taxon>
        <taxon>Chordata</taxon>
        <taxon>Tunicata</taxon>
        <taxon>Appendicularia</taxon>
        <taxon>Copelata</taxon>
        <taxon>Oikopleuridae</taxon>
        <taxon>Oikopleura</taxon>
    </lineage>
</organism>
<dbReference type="CDD" id="cd00033">
    <property type="entry name" value="CCP"/>
    <property type="match status" value="1"/>
</dbReference>
<dbReference type="PANTHER" id="PTHR22298">
    <property type="entry name" value="ENDO-1,4-BETA-GLUCANASE"/>
    <property type="match status" value="1"/>
</dbReference>
<evidence type="ECO:0000259" key="11">
    <source>
        <dbReference type="Pfam" id="PF00759"/>
    </source>
</evidence>
<keyword evidence="8 9" id="KW-0624">Polysaccharide degradation</keyword>
<reference evidence="12 13" key="1">
    <citation type="submission" date="2021-04" db="EMBL/GenBank/DDBJ databases">
        <authorList>
            <person name="Bliznina A."/>
        </authorList>
    </citation>
    <scope>NUCLEOTIDE SEQUENCE [LARGE SCALE GENOMIC DNA]</scope>
</reference>
<evidence type="ECO:0000256" key="5">
    <source>
        <dbReference type="ARBA" id="ARBA00023157"/>
    </source>
</evidence>
<accession>A0ABN7RPY6</accession>
<protein>
    <recommendedName>
        <fullName evidence="10">Endoglucanase</fullName>
        <ecNumber evidence="10">3.2.1.4</ecNumber>
    </recommendedName>
</protein>
<dbReference type="InterPro" id="IPR012341">
    <property type="entry name" value="6hp_glycosidase-like_sf"/>
</dbReference>
<keyword evidence="13" id="KW-1185">Reference proteome</keyword>
<evidence type="ECO:0000256" key="10">
    <source>
        <dbReference type="RuleBase" id="RU361166"/>
    </source>
</evidence>
<comment type="similarity">
    <text evidence="2 9 10">Belongs to the glycosyl hydrolase 9 (cellulase E) family.</text>
</comment>